<proteinExistence type="predicted"/>
<accession>A0ABR2SFD4</accession>
<sequence>MDYFLSRLRLYMTMQALNSPSHLHLICRQLHEALEVTSVADPFYQLPQIYEEEFLEIDHLLNSDILTSNVEKPVDIGQHFKELNCLDEFDLYHDGAMFLQNIGPIEQGTVPFSYAEDMTS</sequence>
<protein>
    <submittedName>
        <fullName evidence="1">Uncharacterized protein</fullName>
    </submittedName>
</protein>
<comment type="caution">
    <text evidence="1">The sequence shown here is derived from an EMBL/GenBank/DDBJ whole genome shotgun (WGS) entry which is preliminary data.</text>
</comment>
<evidence type="ECO:0000313" key="2">
    <source>
        <dbReference type="Proteomes" id="UP001396334"/>
    </source>
</evidence>
<organism evidence="1 2">
    <name type="scientific">Hibiscus sabdariffa</name>
    <name type="common">roselle</name>
    <dbReference type="NCBI Taxonomy" id="183260"/>
    <lineage>
        <taxon>Eukaryota</taxon>
        <taxon>Viridiplantae</taxon>
        <taxon>Streptophyta</taxon>
        <taxon>Embryophyta</taxon>
        <taxon>Tracheophyta</taxon>
        <taxon>Spermatophyta</taxon>
        <taxon>Magnoliopsida</taxon>
        <taxon>eudicotyledons</taxon>
        <taxon>Gunneridae</taxon>
        <taxon>Pentapetalae</taxon>
        <taxon>rosids</taxon>
        <taxon>malvids</taxon>
        <taxon>Malvales</taxon>
        <taxon>Malvaceae</taxon>
        <taxon>Malvoideae</taxon>
        <taxon>Hibiscus</taxon>
    </lineage>
</organism>
<evidence type="ECO:0000313" key="1">
    <source>
        <dbReference type="EMBL" id="KAK9023694.1"/>
    </source>
</evidence>
<name>A0ABR2SFD4_9ROSI</name>
<reference evidence="1 2" key="1">
    <citation type="journal article" date="2024" name="G3 (Bethesda)">
        <title>Genome assembly of Hibiscus sabdariffa L. provides insights into metabolisms of medicinal natural products.</title>
        <authorList>
            <person name="Kim T."/>
        </authorList>
    </citation>
    <scope>NUCLEOTIDE SEQUENCE [LARGE SCALE GENOMIC DNA]</scope>
    <source>
        <strain evidence="1">TK-2024</strain>
        <tissue evidence="1">Old leaves</tissue>
    </source>
</reference>
<gene>
    <name evidence="1" type="ORF">V6N11_003900</name>
</gene>
<keyword evidence="2" id="KW-1185">Reference proteome</keyword>
<dbReference type="Proteomes" id="UP001396334">
    <property type="component" value="Unassembled WGS sequence"/>
</dbReference>
<dbReference type="EMBL" id="JBBPBN010000015">
    <property type="protein sequence ID" value="KAK9023694.1"/>
    <property type="molecule type" value="Genomic_DNA"/>
</dbReference>